<evidence type="ECO:0000313" key="2">
    <source>
        <dbReference type="Proteomes" id="UP001597033"/>
    </source>
</evidence>
<dbReference type="RefSeq" id="WP_162375420.1">
    <property type="nucleotide sequence ID" value="NZ_JBHTKN010000003.1"/>
</dbReference>
<gene>
    <name evidence="1" type="ORF">ACFQ2N_06580</name>
</gene>
<dbReference type="EMBL" id="JBHTKN010000003">
    <property type="protein sequence ID" value="MFD1042008.1"/>
    <property type="molecule type" value="Genomic_DNA"/>
</dbReference>
<name>A0ABW3LU89_9GAMM</name>
<sequence>METNPLSSDPTTPPLLRWYSMNAREQAVWSAAYIACALDPARAAQSADKAVLALRSLAIDESQFIGPEYDAARYCSDMTFERFSGWYPIALKIASRNQILREPSADELRQAFETYRMSTTDFF</sequence>
<accession>A0ABW3LU89</accession>
<reference evidence="2" key="1">
    <citation type="journal article" date="2019" name="Int. J. Syst. Evol. Microbiol.">
        <title>The Global Catalogue of Microorganisms (GCM) 10K type strain sequencing project: providing services to taxonomists for standard genome sequencing and annotation.</title>
        <authorList>
            <consortium name="The Broad Institute Genomics Platform"/>
            <consortium name="The Broad Institute Genome Sequencing Center for Infectious Disease"/>
            <person name="Wu L."/>
            <person name="Ma J."/>
        </authorList>
    </citation>
    <scope>NUCLEOTIDE SEQUENCE [LARGE SCALE GENOMIC DNA]</scope>
    <source>
        <strain evidence="2">CCUG 55854</strain>
    </source>
</reference>
<protein>
    <submittedName>
        <fullName evidence="1">Uncharacterized protein</fullName>
    </submittedName>
</protein>
<comment type="caution">
    <text evidence="1">The sequence shown here is derived from an EMBL/GenBank/DDBJ whole genome shotgun (WGS) entry which is preliminary data.</text>
</comment>
<proteinExistence type="predicted"/>
<keyword evidence="2" id="KW-1185">Reference proteome</keyword>
<organism evidence="1 2">
    <name type="scientific">Pseudoxanthomonas kaohsiungensis</name>
    <dbReference type="NCBI Taxonomy" id="283923"/>
    <lineage>
        <taxon>Bacteria</taxon>
        <taxon>Pseudomonadati</taxon>
        <taxon>Pseudomonadota</taxon>
        <taxon>Gammaproteobacteria</taxon>
        <taxon>Lysobacterales</taxon>
        <taxon>Lysobacteraceae</taxon>
        <taxon>Pseudoxanthomonas</taxon>
    </lineage>
</organism>
<evidence type="ECO:0000313" key="1">
    <source>
        <dbReference type="EMBL" id="MFD1042008.1"/>
    </source>
</evidence>
<dbReference type="Proteomes" id="UP001597033">
    <property type="component" value="Unassembled WGS sequence"/>
</dbReference>